<dbReference type="InterPro" id="IPR016136">
    <property type="entry name" value="DNA_helicase_N/primase_C"/>
</dbReference>
<dbReference type="Gene3D" id="3.90.980.10">
    <property type="entry name" value="DNA primase, catalytic core, N-terminal domain"/>
    <property type="match status" value="1"/>
</dbReference>
<dbReference type="Pfam" id="PF08275">
    <property type="entry name" value="DNAG_N"/>
    <property type="match status" value="1"/>
</dbReference>
<keyword evidence="9" id="KW-0460">Magnesium</keyword>
<keyword evidence="7 14" id="KW-0863">Zinc-finger</keyword>
<evidence type="ECO:0000256" key="4">
    <source>
        <dbReference type="ARBA" id="ARBA00022695"/>
    </source>
</evidence>
<dbReference type="PROSITE" id="PS50880">
    <property type="entry name" value="TOPRIM"/>
    <property type="match status" value="1"/>
</dbReference>
<dbReference type="SMART" id="SM00400">
    <property type="entry name" value="ZnF_CHCC"/>
    <property type="match status" value="1"/>
</dbReference>
<gene>
    <name evidence="12" type="primary">dnaG</name>
    <name evidence="16" type="ORF">AUK04_00185</name>
</gene>
<dbReference type="NCBIfam" id="TIGR01391">
    <property type="entry name" value="dnaG"/>
    <property type="match status" value="1"/>
</dbReference>
<dbReference type="HAMAP" id="MF_00974">
    <property type="entry name" value="DNA_primase_DnaG"/>
    <property type="match status" value="1"/>
</dbReference>
<dbReference type="InterPro" id="IPR034151">
    <property type="entry name" value="TOPRIM_DnaG_bac"/>
</dbReference>
<comment type="subunit">
    <text evidence="12">Monomer. Interacts with DnaB.</text>
</comment>
<comment type="catalytic activity">
    <reaction evidence="12">
        <text>ssDNA + n NTP = ssDNA/pppN(pN)n-1 hybrid + (n-1) diphosphate.</text>
        <dbReference type="EC" id="2.7.7.101"/>
    </reaction>
</comment>
<evidence type="ECO:0000256" key="12">
    <source>
        <dbReference type="HAMAP-Rule" id="MF_00974"/>
    </source>
</evidence>
<comment type="similarity">
    <text evidence="12 13">Belongs to the DnaG primase family.</text>
</comment>
<dbReference type="PIRSF" id="PIRSF002811">
    <property type="entry name" value="DnaG"/>
    <property type="match status" value="1"/>
</dbReference>
<dbReference type="InterPro" id="IPR037068">
    <property type="entry name" value="DNA_primase_core_N_sf"/>
</dbReference>
<keyword evidence="1 12" id="KW-0240">DNA-directed RNA polymerase</keyword>
<dbReference type="InterPro" id="IPR013264">
    <property type="entry name" value="DNAG_N"/>
</dbReference>
<evidence type="ECO:0000256" key="7">
    <source>
        <dbReference type="ARBA" id="ARBA00022771"/>
    </source>
</evidence>
<dbReference type="EC" id="2.7.7.101" evidence="12"/>
<comment type="caution">
    <text evidence="12">Lacks conserved residue(s) required for the propagation of feature annotation.</text>
</comment>
<evidence type="ECO:0000256" key="14">
    <source>
        <dbReference type="PIRSR" id="PIRSR002811-1"/>
    </source>
</evidence>
<evidence type="ECO:0000313" key="17">
    <source>
        <dbReference type="Proteomes" id="UP000183758"/>
    </source>
</evidence>
<dbReference type="GO" id="GO:0006269">
    <property type="term" value="P:DNA replication, synthesis of primer"/>
    <property type="evidence" value="ECO:0007669"/>
    <property type="project" value="UniProtKB-UniRule"/>
</dbReference>
<evidence type="ECO:0000256" key="6">
    <source>
        <dbReference type="ARBA" id="ARBA00022723"/>
    </source>
</evidence>
<dbReference type="GO" id="GO:0003677">
    <property type="term" value="F:DNA binding"/>
    <property type="evidence" value="ECO:0007669"/>
    <property type="project" value="UniProtKB-KW"/>
</dbReference>
<dbReference type="SMART" id="SM00493">
    <property type="entry name" value="TOPRIM"/>
    <property type="match status" value="1"/>
</dbReference>
<dbReference type="InterPro" id="IPR036977">
    <property type="entry name" value="DNA_primase_Znf_CHC2"/>
</dbReference>
<evidence type="ECO:0000256" key="13">
    <source>
        <dbReference type="PIRNR" id="PIRNR002811"/>
    </source>
</evidence>
<reference evidence="16 17" key="1">
    <citation type="journal article" date="2016" name="Environ. Microbiol.">
        <title>Genomic resolution of a cold subsurface aquifer community provides metabolic insights for novel microbes adapted to high CO concentrations.</title>
        <authorList>
            <person name="Probst A.J."/>
            <person name="Castelle C.J."/>
            <person name="Singh A."/>
            <person name="Brown C.T."/>
            <person name="Anantharaman K."/>
            <person name="Sharon I."/>
            <person name="Hug L.A."/>
            <person name="Burstein D."/>
            <person name="Emerson J.B."/>
            <person name="Thomas B.C."/>
            <person name="Banfield J.F."/>
        </authorList>
    </citation>
    <scope>NUCLEOTIDE SEQUENCE [LARGE SCALE GENOMIC DNA]</scope>
    <source>
        <strain evidence="16">CG2_30_33_16</strain>
    </source>
</reference>
<evidence type="ECO:0000256" key="11">
    <source>
        <dbReference type="ARBA" id="ARBA00023163"/>
    </source>
</evidence>
<sequence>MNTAIDQIRQKIDIVDFIGSYITLKKNGRNFKAVCPFHQEKTPSFVVSPERQIWHCFGGCQAGGDIFGFLMRWENITFYEAAQELARRTGVVLQAGTVPDEHWKKKEHFFTINSLAAQYFQFILNKTKFGEKAKDYLTQRGIKLEIAERFGLGYAPDSWDSLQNFLTKKKYESEDLVTAGLLIKSEKGSYYDRFRGRLIFPLRDSRGNIMGFSARSLDPNEKAAKYINSPETPIYHKRETLFGIDIARDAIKKQKSVVVVEGEFDVIMPYQHGFENFVAIKGTALTREQITLLKRYTERINLALDSDAAGIEAMKRGVSAAEGLDVELSVLLIDGAKDPDEAIRQDLSAFKKTLAKPIPVYDFLISEVQKQYPESTAFNKKKISQEMIPYINMIANPVVQEYYLNKLAQVVNLSEKTLELSLRLFQKTRKVEIPDSSIKEKSSNIPRKSILEKYVISLLLQNDDLSATSNLFFTALSENDFEQPALRKIISLLKEHINDKDKTDINTFINTLPKELQATANELFLYASQDIPSIKSDFQRTIWEIKKINLKEKLKQIATTDSDDQEKNEIEMLKITNELQAVEKTLSTL</sequence>
<name>A0A1J5HQN4_9BACT</name>
<dbReference type="Proteomes" id="UP000183758">
    <property type="component" value="Unassembled WGS sequence"/>
</dbReference>
<evidence type="ECO:0000256" key="1">
    <source>
        <dbReference type="ARBA" id="ARBA00022478"/>
    </source>
</evidence>
<comment type="caution">
    <text evidence="16">The sequence shown here is derived from an EMBL/GenBank/DDBJ whole genome shotgun (WGS) entry which is preliminary data.</text>
</comment>
<dbReference type="InterPro" id="IPR050219">
    <property type="entry name" value="DnaG_primase"/>
</dbReference>
<keyword evidence="3 12" id="KW-0808">Transferase</keyword>
<keyword evidence="8 13" id="KW-0862">Zinc</keyword>
<evidence type="ECO:0000256" key="2">
    <source>
        <dbReference type="ARBA" id="ARBA00022515"/>
    </source>
</evidence>
<keyword evidence="11 12" id="KW-0804">Transcription</keyword>
<dbReference type="Pfam" id="PF13155">
    <property type="entry name" value="Toprim_2"/>
    <property type="match status" value="1"/>
</dbReference>
<comment type="cofactor">
    <cofactor evidence="13 14">
        <name>Zn(2+)</name>
        <dbReference type="ChEBI" id="CHEBI:29105"/>
    </cofactor>
    <text evidence="13 14">Binds 1 zinc ion per monomer.</text>
</comment>
<evidence type="ECO:0000256" key="5">
    <source>
        <dbReference type="ARBA" id="ARBA00022705"/>
    </source>
</evidence>
<dbReference type="Gene3D" id="3.40.1360.10">
    <property type="match status" value="1"/>
</dbReference>
<dbReference type="CDD" id="cd03364">
    <property type="entry name" value="TOPRIM_DnaG_primases"/>
    <property type="match status" value="1"/>
</dbReference>
<dbReference type="GO" id="GO:0005737">
    <property type="term" value="C:cytoplasm"/>
    <property type="evidence" value="ECO:0007669"/>
    <property type="project" value="TreeGrafter"/>
</dbReference>
<evidence type="ECO:0000259" key="15">
    <source>
        <dbReference type="PROSITE" id="PS50880"/>
    </source>
</evidence>
<evidence type="ECO:0000256" key="8">
    <source>
        <dbReference type="ARBA" id="ARBA00022833"/>
    </source>
</evidence>
<keyword evidence="4 12" id="KW-0548">Nucleotidyltransferase</keyword>
<dbReference type="InterPro" id="IPR006295">
    <property type="entry name" value="DNA_primase_DnaG"/>
</dbReference>
<dbReference type="FunFam" id="3.90.980.10:FF:000001">
    <property type="entry name" value="DNA primase"/>
    <property type="match status" value="1"/>
</dbReference>
<dbReference type="AlphaFoldDB" id="A0A1J5HQN4"/>
<protein>
    <recommendedName>
        <fullName evidence="12 13">DNA primase</fullName>
        <ecNumber evidence="12">2.7.7.101</ecNumber>
    </recommendedName>
</protein>
<dbReference type="PANTHER" id="PTHR30313">
    <property type="entry name" value="DNA PRIMASE"/>
    <property type="match status" value="1"/>
</dbReference>
<dbReference type="GO" id="GO:0008270">
    <property type="term" value="F:zinc ion binding"/>
    <property type="evidence" value="ECO:0007669"/>
    <property type="project" value="UniProtKB-KW"/>
</dbReference>
<evidence type="ECO:0000256" key="9">
    <source>
        <dbReference type="ARBA" id="ARBA00022842"/>
    </source>
</evidence>
<dbReference type="InterPro" id="IPR006171">
    <property type="entry name" value="TOPRIM_dom"/>
</dbReference>
<dbReference type="FunFam" id="3.90.580.10:FF:000001">
    <property type="entry name" value="DNA primase"/>
    <property type="match status" value="1"/>
</dbReference>
<dbReference type="PANTHER" id="PTHR30313:SF2">
    <property type="entry name" value="DNA PRIMASE"/>
    <property type="match status" value="1"/>
</dbReference>
<dbReference type="InterPro" id="IPR002694">
    <property type="entry name" value="Znf_CHC2"/>
</dbReference>
<dbReference type="Gene3D" id="3.90.580.10">
    <property type="entry name" value="Zinc finger, CHC2-type domain"/>
    <property type="match status" value="1"/>
</dbReference>
<accession>A0A1J5HQN4</accession>
<dbReference type="Gene3D" id="1.10.860.10">
    <property type="entry name" value="DNAb Helicase, Chain A"/>
    <property type="match status" value="1"/>
</dbReference>
<dbReference type="EMBL" id="MNZM01000004">
    <property type="protein sequence ID" value="OIP86731.1"/>
    <property type="molecule type" value="Genomic_DNA"/>
</dbReference>
<dbReference type="SUPFAM" id="SSF57783">
    <property type="entry name" value="Zinc beta-ribbon"/>
    <property type="match status" value="1"/>
</dbReference>
<keyword evidence="5 12" id="KW-0235">DNA replication</keyword>
<feature type="domain" description="Toprim" evidence="15">
    <location>
        <begin position="255"/>
        <end position="336"/>
    </location>
</feature>
<keyword evidence="2 12" id="KW-0639">Primosome</keyword>
<dbReference type="Pfam" id="PF10410">
    <property type="entry name" value="DnaB_bind"/>
    <property type="match status" value="1"/>
</dbReference>
<keyword evidence="6 13" id="KW-0479">Metal-binding</keyword>
<dbReference type="GO" id="GO:0000428">
    <property type="term" value="C:DNA-directed RNA polymerase complex"/>
    <property type="evidence" value="ECO:0007669"/>
    <property type="project" value="UniProtKB-KW"/>
</dbReference>
<dbReference type="GO" id="GO:0003899">
    <property type="term" value="F:DNA-directed RNA polymerase activity"/>
    <property type="evidence" value="ECO:0007669"/>
    <property type="project" value="UniProtKB-UniRule"/>
</dbReference>
<evidence type="ECO:0000256" key="3">
    <source>
        <dbReference type="ARBA" id="ARBA00022679"/>
    </source>
</evidence>
<comment type="function">
    <text evidence="12 13">RNA polymerase that catalyzes the synthesis of short RNA molecules used as primers for DNA polymerase during DNA replication.</text>
</comment>
<organism evidence="16 17">
    <name type="scientific">Candidatus Roizmanbacteria bacterium CG2_30_33_16</name>
    <dbReference type="NCBI Taxonomy" id="1805340"/>
    <lineage>
        <taxon>Bacteria</taxon>
        <taxon>Candidatus Roizmaniibacteriota</taxon>
    </lineage>
</organism>
<dbReference type="InterPro" id="IPR030846">
    <property type="entry name" value="DnaG_bac"/>
</dbReference>
<keyword evidence="10 12" id="KW-0238">DNA-binding</keyword>
<dbReference type="GO" id="GO:1990077">
    <property type="term" value="C:primosome complex"/>
    <property type="evidence" value="ECO:0007669"/>
    <property type="project" value="UniProtKB-KW"/>
</dbReference>
<evidence type="ECO:0000313" key="16">
    <source>
        <dbReference type="EMBL" id="OIP86731.1"/>
    </source>
</evidence>
<evidence type="ECO:0000256" key="10">
    <source>
        <dbReference type="ARBA" id="ARBA00023125"/>
    </source>
</evidence>
<feature type="zinc finger region" description="CHC2-type" evidence="14">
    <location>
        <begin position="35"/>
        <end position="60"/>
    </location>
</feature>
<dbReference type="InterPro" id="IPR019475">
    <property type="entry name" value="DNA_primase_DnaB-bd"/>
</dbReference>
<dbReference type="Pfam" id="PF01807">
    <property type="entry name" value="Zn_ribbon_DnaG"/>
    <property type="match status" value="1"/>
</dbReference>
<dbReference type="SUPFAM" id="SSF56731">
    <property type="entry name" value="DNA primase core"/>
    <property type="match status" value="1"/>
</dbReference>
<proteinExistence type="inferred from homology"/>